<gene>
    <name evidence="1" type="ORF">ETAA8_25810</name>
</gene>
<dbReference type="PRINTS" id="PR00313">
    <property type="entry name" value="CABNDNGRPT"/>
</dbReference>
<reference evidence="1 2" key="1">
    <citation type="submission" date="2019-02" db="EMBL/GenBank/DDBJ databases">
        <title>Deep-cultivation of Planctomycetes and their phenomic and genomic characterization uncovers novel biology.</title>
        <authorList>
            <person name="Wiegand S."/>
            <person name="Jogler M."/>
            <person name="Boedeker C."/>
            <person name="Pinto D."/>
            <person name="Vollmers J."/>
            <person name="Rivas-Marin E."/>
            <person name="Kohn T."/>
            <person name="Peeters S.H."/>
            <person name="Heuer A."/>
            <person name="Rast P."/>
            <person name="Oberbeckmann S."/>
            <person name="Bunk B."/>
            <person name="Jeske O."/>
            <person name="Meyerdierks A."/>
            <person name="Storesund J.E."/>
            <person name="Kallscheuer N."/>
            <person name="Luecker S."/>
            <person name="Lage O.M."/>
            <person name="Pohl T."/>
            <person name="Merkel B.J."/>
            <person name="Hornburger P."/>
            <person name="Mueller R.-W."/>
            <person name="Bruemmer F."/>
            <person name="Labrenz M."/>
            <person name="Spormann A.M."/>
            <person name="Op den Camp H."/>
            <person name="Overmann J."/>
            <person name="Amann R."/>
            <person name="Jetten M.S.M."/>
            <person name="Mascher T."/>
            <person name="Medema M.H."/>
            <person name="Devos D.P."/>
            <person name="Kaster A.-K."/>
            <person name="Ovreas L."/>
            <person name="Rohde M."/>
            <person name="Galperin M.Y."/>
            <person name="Jogler C."/>
        </authorList>
    </citation>
    <scope>NUCLEOTIDE SEQUENCE [LARGE SCALE GENOMIC DNA]</scope>
    <source>
        <strain evidence="1 2">ETA_A8</strain>
    </source>
</reference>
<name>A0A517YB62_9BACT</name>
<sequence length="606" mass="60529">MKNRTNAKPKARRLFLENLERREVLAGTVLATLSAGTLKITGDAARNSVVIWQDADGNFNVLGRTSSGGTMVKAKASDPNPAVNNNLPIVGKVTNITFDGGAENDTVAIFSAPDATAAGFIATGLSALPFIGAAGRGAALALLPPAIVSGRVTINGAAGNDTATLAVNGGPTGVPGVPKFTSAIVFNGGSETGTSQNDVLNVGNTFANSLTATTYNGNDRVSLGLAVIPTININVGGTGTQTTDNDDVELSLTAALSAIVSLGAASTSGDGNDFFASNVLIANLSVTGDKGVDDVELFDVGVLNASFNLGAGDDSLEAEGLKAGLSQQDFIDLAEEIGPLPFGLDNYIKSIRGIPGSVSINTGEGSDEVELVDVDVATSLAITLAGGLLDTLAMEDVITQIANINTGEGEDEVAIDGLTATLSLSLTLGGGLNTVDMFDVATKTASITGGKDGDDIEATNFTASSLLSANLGAGENFLSLTTVLANSVSVTGGAGVDTVTIDGLTALNGDPATSLTISLLGGADVLSVSNVSTKAATLNSGEGDDEVTLTNVAVVNTLSVIMAGGVDTLTTTTVTAKTASLNGGAGIDTFNDDVTTTGTKSVVSFP</sequence>
<protein>
    <submittedName>
        <fullName evidence="1">Uncharacterized protein</fullName>
    </submittedName>
</protein>
<evidence type="ECO:0000313" key="2">
    <source>
        <dbReference type="Proteomes" id="UP000315017"/>
    </source>
</evidence>
<dbReference type="AlphaFoldDB" id="A0A517YB62"/>
<proteinExistence type="predicted"/>
<dbReference type="EMBL" id="CP036274">
    <property type="protein sequence ID" value="QDU27493.1"/>
    <property type="molecule type" value="Genomic_DNA"/>
</dbReference>
<organism evidence="1 2">
    <name type="scientific">Anatilimnocola aggregata</name>
    <dbReference type="NCBI Taxonomy" id="2528021"/>
    <lineage>
        <taxon>Bacteria</taxon>
        <taxon>Pseudomonadati</taxon>
        <taxon>Planctomycetota</taxon>
        <taxon>Planctomycetia</taxon>
        <taxon>Pirellulales</taxon>
        <taxon>Pirellulaceae</taxon>
        <taxon>Anatilimnocola</taxon>
    </lineage>
</organism>
<dbReference type="Gene3D" id="2.160.20.160">
    <property type="match status" value="1"/>
</dbReference>
<dbReference type="OrthoDB" id="275117at2"/>
<dbReference type="KEGG" id="aagg:ETAA8_25810"/>
<dbReference type="RefSeq" id="WP_145088367.1">
    <property type="nucleotide sequence ID" value="NZ_CP036274.1"/>
</dbReference>
<dbReference type="Proteomes" id="UP000315017">
    <property type="component" value="Chromosome"/>
</dbReference>
<keyword evidence="2" id="KW-1185">Reference proteome</keyword>
<evidence type="ECO:0000313" key="1">
    <source>
        <dbReference type="EMBL" id="QDU27493.1"/>
    </source>
</evidence>
<accession>A0A517YB62</accession>